<dbReference type="InterPro" id="IPR002121">
    <property type="entry name" value="HRDC_dom"/>
</dbReference>
<sequence>MTQTSADRVLAGLDADQRAAVTAPAGPVCVLAGAGTGKTRAITSRIAYRVQAGLIPARHVLAVTFTARAAGELRGRLAALGAGGVQARTFHAAALRQVRYFASRLLHGRAMPELLDSKIRPVTLAAARAGLRADGAAARDLAGEIEWAKASLVEPDAYPAAAAGRETPYEPARVAAVFAEYERLKRAQGVIDFEDVLRAAVWGIEEHPDVAAQVRAQYRHFVVDEYQDVNPLQQRLLDAWLGGRDDLTVVGDASQTIYSFTGATSAYLVDFPRTHRTATVVRLVRDYRSTPQVVGLANAVIGRARGSEARLRLALEGQRPPGPEPEWRIFADETTEAAAVARRCADLIAAGAPASELAVLFRTNAQSPAYEEALAAAGVPYVVRGAERYFARPEVRAALAALRTAARTADPAAPLPAVVAESLAATGWQPGDPPRGGAARERWESLAALVALATEYAGPTTVGGPAVAGSGVAGSAVGGSGATGDGGGSGSDGSGGGGAGATLGDFCAELARRADAAHVPTLAGVTLASLHAAKGLEWDAVFLVGLAEGTLPTTYARTDAAVEEERRLLYVGITRARQRLWLSYARARGSGGRNRRPCRFLPQFDGTTDRTPAPAARSRKPDRPVRIATCRVCGATLLAGVDRKLGRCADCPSDVDEALLDTLRGWRAGVADAHGVPAYVVFTDATLTALAERRPATEAELRAIPGLGPRKIAQYGAAALAIVAGRPPEDPTG</sequence>
<comment type="catalytic activity">
    <reaction evidence="7">
        <text>Couples ATP hydrolysis with the unwinding of duplex DNA by translocating in the 3'-5' direction.</text>
        <dbReference type="EC" id="5.6.2.4"/>
    </reaction>
</comment>
<dbReference type="SUPFAM" id="SSF52540">
    <property type="entry name" value="P-loop containing nucleoside triphosphate hydrolases"/>
    <property type="match status" value="1"/>
</dbReference>
<dbReference type="GO" id="GO:0000725">
    <property type="term" value="P:recombinational repair"/>
    <property type="evidence" value="ECO:0007669"/>
    <property type="project" value="TreeGrafter"/>
</dbReference>
<dbReference type="SMART" id="SM00341">
    <property type="entry name" value="HRDC"/>
    <property type="match status" value="1"/>
</dbReference>
<comment type="catalytic activity">
    <reaction evidence="9">
        <text>ATP + H2O = ADP + phosphate + H(+)</text>
        <dbReference type="Rhea" id="RHEA:13065"/>
        <dbReference type="ChEBI" id="CHEBI:15377"/>
        <dbReference type="ChEBI" id="CHEBI:15378"/>
        <dbReference type="ChEBI" id="CHEBI:30616"/>
        <dbReference type="ChEBI" id="CHEBI:43474"/>
        <dbReference type="ChEBI" id="CHEBI:456216"/>
        <dbReference type="EC" id="5.6.2.4"/>
    </reaction>
</comment>
<evidence type="ECO:0000256" key="9">
    <source>
        <dbReference type="ARBA" id="ARBA00048988"/>
    </source>
</evidence>
<dbReference type="Gene3D" id="3.40.50.300">
    <property type="entry name" value="P-loop containing nucleotide triphosphate hydrolases"/>
    <property type="match status" value="3"/>
</dbReference>
<dbReference type="GO" id="GO:0003677">
    <property type="term" value="F:DNA binding"/>
    <property type="evidence" value="ECO:0007669"/>
    <property type="project" value="InterPro"/>
</dbReference>
<reference evidence="15" key="2">
    <citation type="submission" date="2020-09" db="EMBL/GenBank/DDBJ databases">
        <authorList>
            <person name="Sun Q."/>
            <person name="Ohkuma M."/>
        </authorList>
    </citation>
    <scope>NUCLEOTIDE SEQUENCE</scope>
    <source>
        <strain evidence="15">JCM 3090</strain>
    </source>
</reference>
<evidence type="ECO:0000259" key="14">
    <source>
        <dbReference type="PROSITE" id="PS51217"/>
    </source>
</evidence>
<dbReference type="InterPro" id="IPR044876">
    <property type="entry name" value="HRDC_dom_sf"/>
</dbReference>
<evidence type="ECO:0000259" key="12">
    <source>
        <dbReference type="PROSITE" id="PS50967"/>
    </source>
</evidence>
<dbReference type="GO" id="GO:0033202">
    <property type="term" value="C:DNA helicase complex"/>
    <property type="evidence" value="ECO:0007669"/>
    <property type="project" value="TreeGrafter"/>
</dbReference>
<keyword evidence="16" id="KW-1185">Reference proteome</keyword>
<evidence type="ECO:0000259" key="13">
    <source>
        <dbReference type="PROSITE" id="PS51198"/>
    </source>
</evidence>
<dbReference type="AlphaFoldDB" id="A0A8J3FB88"/>
<comment type="similarity">
    <text evidence="1">Belongs to the helicase family. UvrD subfamily.</text>
</comment>
<dbReference type="PROSITE" id="PS51217">
    <property type="entry name" value="UVRD_HELICASE_CTER"/>
    <property type="match status" value="1"/>
</dbReference>
<feature type="region of interest" description="Disordered" evidence="11">
    <location>
        <begin position="598"/>
        <end position="621"/>
    </location>
</feature>
<evidence type="ECO:0000256" key="8">
    <source>
        <dbReference type="ARBA" id="ARBA00034808"/>
    </source>
</evidence>
<feature type="domain" description="HRDC" evidence="12">
    <location>
        <begin position="653"/>
        <end position="733"/>
    </location>
</feature>
<dbReference type="InterPro" id="IPR027417">
    <property type="entry name" value="P-loop_NTPase"/>
</dbReference>
<feature type="binding site" evidence="10">
    <location>
        <begin position="32"/>
        <end position="39"/>
    </location>
    <ligand>
        <name>ATP</name>
        <dbReference type="ChEBI" id="CHEBI:30616"/>
    </ligand>
</feature>
<dbReference type="Gene3D" id="1.10.150.80">
    <property type="entry name" value="HRDC domain"/>
    <property type="match status" value="1"/>
</dbReference>
<evidence type="ECO:0000256" key="5">
    <source>
        <dbReference type="ARBA" id="ARBA00022840"/>
    </source>
</evidence>
<dbReference type="Pfam" id="PF13361">
    <property type="entry name" value="UvrD_C"/>
    <property type="match status" value="2"/>
</dbReference>
<evidence type="ECO:0000256" key="6">
    <source>
        <dbReference type="ARBA" id="ARBA00023235"/>
    </source>
</evidence>
<dbReference type="InterPro" id="IPR014016">
    <property type="entry name" value="UvrD-like_ATP-bd"/>
</dbReference>
<comment type="caution">
    <text evidence="15">The sequence shown here is derived from an EMBL/GenBank/DDBJ whole genome shotgun (WGS) entry which is preliminary data.</text>
</comment>
<dbReference type="GO" id="GO:0005829">
    <property type="term" value="C:cytosol"/>
    <property type="evidence" value="ECO:0007669"/>
    <property type="project" value="TreeGrafter"/>
</dbReference>
<evidence type="ECO:0000313" key="16">
    <source>
        <dbReference type="Proteomes" id="UP000649739"/>
    </source>
</evidence>
<dbReference type="PROSITE" id="PS51198">
    <property type="entry name" value="UVRD_HELICASE_ATP_BIND"/>
    <property type="match status" value="1"/>
</dbReference>
<dbReference type="PROSITE" id="PS50967">
    <property type="entry name" value="HRDC"/>
    <property type="match status" value="1"/>
</dbReference>
<dbReference type="GO" id="GO:0005524">
    <property type="term" value="F:ATP binding"/>
    <property type="evidence" value="ECO:0007669"/>
    <property type="project" value="UniProtKB-UniRule"/>
</dbReference>
<dbReference type="Proteomes" id="UP000649739">
    <property type="component" value="Unassembled WGS sequence"/>
</dbReference>
<keyword evidence="6" id="KW-0413">Isomerase</keyword>
<keyword evidence="4 10" id="KW-0347">Helicase</keyword>
<dbReference type="Pfam" id="PF00580">
    <property type="entry name" value="UvrD-helicase"/>
    <property type="match status" value="1"/>
</dbReference>
<dbReference type="PANTHER" id="PTHR11070:SF69">
    <property type="entry name" value="ATP-DEPENDENT DNA HELICASE UVRD2"/>
    <property type="match status" value="1"/>
</dbReference>
<dbReference type="CDD" id="cd17932">
    <property type="entry name" value="DEXQc_UvrD"/>
    <property type="match status" value="1"/>
</dbReference>
<dbReference type="FunFam" id="3.40.50.300:FF:001181">
    <property type="entry name" value="DNA helicase"/>
    <property type="match status" value="1"/>
</dbReference>
<evidence type="ECO:0000256" key="3">
    <source>
        <dbReference type="ARBA" id="ARBA00022801"/>
    </source>
</evidence>
<keyword evidence="2 10" id="KW-0547">Nucleotide-binding</keyword>
<evidence type="ECO:0000256" key="2">
    <source>
        <dbReference type="ARBA" id="ARBA00022741"/>
    </source>
</evidence>
<keyword evidence="3 10" id="KW-0378">Hydrolase</keyword>
<evidence type="ECO:0000256" key="10">
    <source>
        <dbReference type="PROSITE-ProRule" id="PRU00560"/>
    </source>
</evidence>
<dbReference type="InterPro" id="IPR014017">
    <property type="entry name" value="DNA_helicase_UvrD-like_C"/>
</dbReference>
<reference evidence="15" key="1">
    <citation type="journal article" date="2014" name="Int. J. Syst. Evol. Microbiol.">
        <title>Complete genome sequence of Corynebacterium casei LMG S-19264T (=DSM 44701T), isolated from a smear-ripened cheese.</title>
        <authorList>
            <consortium name="US DOE Joint Genome Institute (JGI-PGF)"/>
            <person name="Walter F."/>
            <person name="Albersmeier A."/>
            <person name="Kalinowski J."/>
            <person name="Ruckert C."/>
        </authorList>
    </citation>
    <scope>NUCLEOTIDE SEQUENCE</scope>
    <source>
        <strain evidence="15">JCM 3090</strain>
    </source>
</reference>
<organism evidence="15 16">
    <name type="scientific">Pilimelia anulata</name>
    <dbReference type="NCBI Taxonomy" id="53371"/>
    <lineage>
        <taxon>Bacteria</taxon>
        <taxon>Bacillati</taxon>
        <taxon>Actinomycetota</taxon>
        <taxon>Actinomycetes</taxon>
        <taxon>Micromonosporales</taxon>
        <taxon>Micromonosporaceae</taxon>
        <taxon>Pilimelia</taxon>
    </lineage>
</organism>
<dbReference type="InterPro" id="IPR013986">
    <property type="entry name" value="DExx_box_DNA_helicase_dom_sf"/>
</dbReference>
<evidence type="ECO:0000256" key="1">
    <source>
        <dbReference type="ARBA" id="ARBA00009922"/>
    </source>
</evidence>
<dbReference type="CDD" id="cd18807">
    <property type="entry name" value="SF1_C_UvrD"/>
    <property type="match status" value="1"/>
</dbReference>
<evidence type="ECO:0000256" key="11">
    <source>
        <dbReference type="SAM" id="MobiDB-lite"/>
    </source>
</evidence>
<dbReference type="EMBL" id="BMQB01000007">
    <property type="protein sequence ID" value="GGK00849.1"/>
    <property type="molecule type" value="Genomic_DNA"/>
</dbReference>
<accession>A0A8J3FB88</accession>
<dbReference type="Gene3D" id="1.10.10.160">
    <property type="match status" value="1"/>
</dbReference>
<proteinExistence type="inferred from homology"/>
<dbReference type="InterPro" id="IPR010997">
    <property type="entry name" value="HRDC-like_sf"/>
</dbReference>
<feature type="domain" description="UvrD-like helicase ATP-binding" evidence="13">
    <location>
        <begin position="11"/>
        <end position="290"/>
    </location>
</feature>
<dbReference type="SUPFAM" id="SSF47819">
    <property type="entry name" value="HRDC-like"/>
    <property type="match status" value="1"/>
</dbReference>
<evidence type="ECO:0000313" key="15">
    <source>
        <dbReference type="EMBL" id="GGK00849.1"/>
    </source>
</evidence>
<dbReference type="GO" id="GO:0016787">
    <property type="term" value="F:hydrolase activity"/>
    <property type="evidence" value="ECO:0007669"/>
    <property type="project" value="UniProtKB-UniRule"/>
</dbReference>
<evidence type="ECO:0000256" key="4">
    <source>
        <dbReference type="ARBA" id="ARBA00022806"/>
    </source>
</evidence>
<dbReference type="Pfam" id="PF00570">
    <property type="entry name" value="HRDC"/>
    <property type="match status" value="1"/>
</dbReference>
<keyword evidence="5 10" id="KW-0067">ATP-binding</keyword>
<dbReference type="GO" id="GO:0043138">
    <property type="term" value="F:3'-5' DNA helicase activity"/>
    <property type="evidence" value="ECO:0007669"/>
    <property type="project" value="UniProtKB-EC"/>
</dbReference>
<name>A0A8J3FB88_9ACTN</name>
<dbReference type="Gene3D" id="1.10.486.10">
    <property type="entry name" value="PCRA, domain 4"/>
    <property type="match status" value="1"/>
</dbReference>
<feature type="domain" description="UvrD-like helicase C-terminal" evidence="14">
    <location>
        <begin position="291"/>
        <end position="535"/>
    </location>
</feature>
<evidence type="ECO:0000256" key="7">
    <source>
        <dbReference type="ARBA" id="ARBA00034617"/>
    </source>
</evidence>
<protein>
    <recommendedName>
        <fullName evidence="8">DNA 3'-5' helicase</fullName>
        <ecNumber evidence="8">5.6.2.4</ecNumber>
    </recommendedName>
</protein>
<gene>
    <name evidence="15" type="ORF">GCM10010123_33450</name>
</gene>
<dbReference type="EC" id="5.6.2.4" evidence="8"/>
<dbReference type="PANTHER" id="PTHR11070">
    <property type="entry name" value="UVRD / RECB / PCRA DNA HELICASE FAMILY MEMBER"/>
    <property type="match status" value="1"/>
</dbReference>
<dbReference type="InterPro" id="IPR000212">
    <property type="entry name" value="DNA_helicase_UvrD/REP"/>
</dbReference>